<protein>
    <submittedName>
        <fullName evidence="2">Uncharacterized protein</fullName>
    </submittedName>
</protein>
<organism evidence="2">
    <name type="scientific">marine sediment metagenome</name>
    <dbReference type="NCBI Taxonomy" id="412755"/>
    <lineage>
        <taxon>unclassified sequences</taxon>
        <taxon>metagenomes</taxon>
        <taxon>ecological metagenomes</taxon>
    </lineage>
</organism>
<feature type="transmembrane region" description="Helical" evidence="1">
    <location>
        <begin position="43"/>
        <end position="63"/>
    </location>
</feature>
<comment type="caution">
    <text evidence="2">The sequence shown here is derived from an EMBL/GenBank/DDBJ whole genome shotgun (WGS) entry which is preliminary data.</text>
</comment>
<evidence type="ECO:0000313" key="2">
    <source>
        <dbReference type="EMBL" id="KKK53195.1"/>
    </source>
</evidence>
<dbReference type="EMBL" id="LAZR01066628">
    <property type="protein sequence ID" value="KKK53195.1"/>
    <property type="molecule type" value="Genomic_DNA"/>
</dbReference>
<sequence length="241" mass="26663">MIIWNLKLKTINRFLAPGPCKINGRATGKILEVKMVVKMKLKVTTALIASLLLISIIVIITPVKAADPNRILMIDVMAKGDDLDIPGGTTSIMANIEFDKASGDPLVQVEFHTKIYDESGEKIYSMKGKLKNGLIVTNMYQFYCTVRDVTWINLWLIMGEGMLKTSDTILEIEHRGEIKTLPNTEGQYVPVSIIMMVSPNGEHLEGVWEQGGWAMAGIMVGGIPTFGGVSYLTKYMEKLVP</sequence>
<gene>
    <name evidence="2" type="ORF">LCGC14_3097220</name>
</gene>
<dbReference type="AlphaFoldDB" id="A0A0F8WXL9"/>
<proteinExistence type="predicted"/>
<keyword evidence="1" id="KW-0472">Membrane</keyword>
<reference evidence="2" key="1">
    <citation type="journal article" date="2015" name="Nature">
        <title>Complex archaea that bridge the gap between prokaryotes and eukaryotes.</title>
        <authorList>
            <person name="Spang A."/>
            <person name="Saw J.H."/>
            <person name="Jorgensen S.L."/>
            <person name="Zaremba-Niedzwiedzka K."/>
            <person name="Martijn J."/>
            <person name="Lind A.E."/>
            <person name="van Eijk R."/>
            <person name="Schleper C."/>
            <person name="Guy L."/>
            <person name="Ettema T.J."/>
        </authorList>
    </citation>
    <scope>NUCLEOTIDE SEQUENCE</scope>
</reference>
<accession>A0A0F8WXL9</accession>
<keyword evidence="1" id="KW-0812">Transmembrane</keyword>
<keyword evidence="1" id="KW-1133">Transmembrane helix</keyword>
<evidence type="ECO:0000256" key="1">
    <source>
        <dbReference type="SAM" id="Phobius"/>
    </source>
</evidence>
<name>A0A0F8WXL9_9ZZZZ</name>